<evidence type="ECO:0000256" key="4">
    <source>
        <dbReference type="ARBA" id="ARBA00022827"/>
    </source>
</evidence>
<dbReference type="InterPro" id="IPR009100">
    <property type="entry name" value="AcylCoA_DH/oxidase_NM_dom_sf"/>
</dbReference>
<dbReference type="GO" id="GO:0005886">
    <property type="term" value="C:plasma membrane"/>
    <property type="evidence" value="ECO:0007669"/>
    <property type="project" value="TreeGrafter"/>
</dbReference>
<keyword evidence="3" id="KW-0285">Flavoprotein</keyword>
<feature type="domain" description="Acyl-CoA dehydrogenase/oxidase N-terminal" evidence="8">
    <location>
        <begin position="6"/>
        <end position="120"/>
    </location>
</feature>
<evidence type="ECO:0000259" key="7">
    <source>
        <dbReference type="Pfam" id="PF02770"/>
    </source>
</evidence>
<keyword evidence="4" id="KW-0274">FAD</keyword>
<dbReference type="InterPro" id="IPR046373">
    <property type="entry name" value="Acyl-CoA_Oxase/DH_mid-dom_sf"/>
</dbReference>
<dbReference type="AlphaFoldDB" id="A0A6J6Z6Q0"/>
<dbReference type="InterPro" id="IPR052161">
    <property type="entry name" value="Mycobact_Acyl-CoA_DH"/>
</dbReference>
<evidence type="ECO:0000256" key="3">
    <source>
        <dbReference type="ARBA" id="ARBA00022630"/>
    </source>
</evidence>
<accession>A0A6J6Z6Q0</accession>
<comment type="cofactor">
    <cofactor evidence="1">
        <name>FAD</name>
        <dbReference type="ChEBI" id="CHEBI:57692"/>
    </cofactor>
</comment>
<dbReference type="InterPro" id="IPR036250">
    <property type="entry name" value="AcylCo_DH-like_C"/>
</dbReference>
<dbReference type="Pfam" id="PF02771">
    <property type="entry name" value="Acyl-CoA_dh_N"/>
    <property type="match status" value="1"/>
</dbReference>
<sequence>MDLTFTEAEESFRHDIRSWLQQHVPAKSLRSMDTADGFEQHRGWEKELHADRWSVVSWPEKYGGRDCTLIEWLIFEEEYYRSGAPGRVSANGVTLLGPTIFGFGTEEQKDRFLPKMASGDEIWAQGWSEPNAGSDLAGLKTKAVRDGDHFVVNGQKTWCSRGAFADWIFCIFRTDPEAQRHKGLTYFLVPADTPGMERNPVGRLDGEPGFAELFFEDASVHESMILGGEGQGWNVAMATASSERGLNLRSPGRFMAPAERAVELFQRMSEARDERVGGVDPTLRDQIIRNWMNAQAYRWFTFSTATRLMGGGHMGPEASLMKVFWSEMDVEIHATALRLAGAQGELMGDAPDAVDDGTWMDGYQFALSGPIYAGTNEIQRNIIAERVLGLPR</sequence>
<evidence type="ECO:0000256" key="2">
    <source>
        <dbReference type="ARBA" id="ARBA00009347"/>
    </source>
</evidence>
<evidence type="ECO:0000259" key="8">
    <source>
        <dbReference type="Pfam" id="PF02771"/>
    </source>
</evidence>
<dbReference type="InterPro" id="IPR013786">
    <property type="entry name" value="AcylCoA_DH/ox_N"/>
</dbReference>
<reference evidence="10" key="1">
    <citation type="submission" date="2020-05" db="EMBL/GenBank/DDBJ databases">
        <authorList>
            <person name="Chiriac C."/>
            <person name="Salcher M."/>
            <person name="Ghai R."/>
            <person name="Kavagutti S V."/>
        </authorList>
    </citation>
    <scope>NUCLEOTIDE SEQUENCE</scope>
</reference>
<evidence type="ECO:0000256" key="5">
    <source>
        <dbReference type="ARBA" id="ARBA00023002"/>
    </source>
</evidence>
<keyword evidence="5" id="KW-0560">Oxidoreductase</keyword>
<evidence type="ECO:0000313" key="11">
    <source>
        <dbReference type="EMBL" id="CAB4888400.1"/>
    </source>
</evidence>
<dbReference type="GO" id="GO:0050660">
    <property type="term" value="F:flavin adenine dinucleotide binding"/>
    <property type="evidence" value="ECO:0007669"/>
    <property type="project" value="InterPro"/>
</dbReference>
<evidence type="ECO:0000313" key="12">
    <source>
        <dbReference type="EMBL" id="CAB5003055.1"/>
    </source>
</evidence>
<dbReference type="EMBL" id="CAFBOS010000109">
    <property type="protein sequence ID" value="CAB5003055.1"/>
    <property type="molecule type" value="Genomic_DNA"/>
</dbReference>
<dbReference type="InterPro" id="IPR037069">
    <property type="entry name" value="AcylCoA_DH/ox_N_sf"/>
</dbReference>
<dbReference type="InterPro" id="IPR009075">
    <property type="entry name" value="AcylCo_DH/oxidase_C"/>
</dbReference>
<gene>
    <name evidence="9" type="ORF">UFOPK2754_00208</name>
    <name evidence="10" type="ORF">UFOPK3139_00157</name>
    <name evidence="11" type="ORF">UFOPK3543_00027</name>
    <name evidence="12" type="ORF">UFOPK3967_01754</name>
</gene>
<feature type="domain" description="Acyl-CoA dehydrogenase/oxidase C-terminal" evidence="6">
    <location>
        <begin position="230"/>
        <end position="388"/>
    </location>
</feature>
<dbReference type="Gene3D" id="1.10.540.10">
    <property type="entry name" value="Acyl-CoA dehydrogenase/oxidase, N-terminal domain"/>
    <property type="match status" value="1"/>
</dbReference>
<dbReference type="PANTHER" id="PTHR43292">
    <property type="entry name" value="ACYL-COA DEHYDROGENASE"/>
    <property type="match status" value="1"/>
</dbReference>
<comment type="similarity">
    <text evidence="2">Belongs to the acyl-CoA dehydrogenase family.</text>
</comment>
<protein>
    <submittedName>
        <fullName evidence="10">Unannotated protein</fullName>
    </submittedName>
</protein>
<dbReference type="SUPFAM" id="SSF47203">
    <property type="entry name" value="Acyl-CoA dehydrogenase C-terminal domain-like"/>
    <property type="match status" value="1"/>
</dbReference>
<dbReference type="InterPro" id="IPR006091">
    <property type="entry name" value="Acyl-CoA_Oxase/DH_mid-dom"/>
</dbReference>
<dbReference type="PANTHER" id="PTHR43292:SF3">
    <property type="entry name" value="ACYL-COA DEHYDROGENASE FADE29"/>
    <property type="match status" value="1"/>
</dbReference>
<proteinExistence type="inferred from homology"/>
<dbReference type="EMBL" id="CAFBMH010000001">
    <property type="protein sequence ID" value="CAB4888400.1"/>
    <property type="molecule type" value="Genomic_DNA"/>
</dbReference>
<dbReference type="Gene3D" id="2.40.110.10">
    <property type="entry name" value="Butyryl-CoA Dehydrogenase, subunit A, domain 2"/>
    <property type="match status" value="1"/>
</dbReference>
<dbReference type="SUPFAM" id="SSF56645">
    <property type="entry name" value="Acyl-CoA dehydrogenase NM domain-like"/>
    <property type="match status" value="1"/>
</dbReference>
<dbReference type="GO" id="GO:0016627">
    <property type="term" value="F:oxidoreductase activity, acting on the CH-CH group of donors"/>
    <property type="evidence" value="ECO:0007669"/>
    <property type="project" value="InterPro"/>
</dbReference>
<dbReference type="Gene3D" id="1.20.140.10">
    <property type="entry name" value="Butyryl-CoA Dehydrogenase, subunit A, domain 3"/>
    <property type="match status" value="1"/>
</dbReference>
<name>A0A6J6Z6Q0_9ZZZZ</name>
<dbReference type="Pfam" id="PF02770">
    <property type="entry name" value="Acyl-CoA_dh_M"/>
    <property type="match status" value="1"/>
</dbReference>
<evidence type="ECO:0000313" key="10">
    <source>
        <dbReference type="EMBL" id="CAB4813197.1"/>
    </source>
</evidence>
<dbReference type="EMBL" id="CAFABA010000003">
    <property type="protein sequence ID" value="CAB4813197.1"/>
    <property type="molecule type" value="Genomic_DNA"/>
</dbReference>
<evidence type="ECO:0000256" key="1">
    <source>
        <dbReference type="ARBA" id="ARBA00001974"/>
    </source>
</evidence>
<dbReference type="EMBL" id="CAEZYR010000004">
    <property type="protein sequence ID" value="CAB4726791.1"/>
    <property type="molecule type" value="Genomic_DNA"/>
</dbReference>
<evidence type="ECO:0000313" key="9">
    <source>
        <dbReference type="EMBL" id="CAB4726791.1"/>
    </source>
</evidence>
<organism evidence="10">
    <name type="scientific">freshwater metagenome</name>
    <dbReference type="NCBI Taxonomy" id="449393"/>
    <lineage>
        <taxon>unclassified sequences</taxon>
        <taxon>metagenomes</taxon>
        <taxon>ecological metagenomes</taxon>
    </lineage>
</organism>
<dbReference type="Pfam" id="PF00441">
    <property type="entry name" value="Acyl-CoA_dh_1"/>
    <property type="match status" value="1"/>
</dbReference>
<feature type="domain" description="Acyl-CoA oxidase/dehydrogenase middle" evidence="7">
    <location>
        <begin position="124"/>
        <end position="217"/>
    </location>
</feature>
<evidence type="ECO:0000259" key="6">
    <source>
        <dbReference type="Pfam" id="PF00441"/>
    </source>
</evidence>